<gene>
    <name evidence="4" type="ORF">HNP84_001669</name>
</gene>
<dbReference type="AlphaFoldDB" id="A0A840P0G9"/>
<organism evidence="4 5">
    <name type="scientific">Thermocatellispora tengchongensis</name>
    <dbReference type="NCBI Taxonomy" id="1073253"/>
    <lineage>
        <taxon>Bacteria</taxon>
        <taxon>Bacillati</taxon>
        <taxon>Actinomycetota</taxon>
        <taxon>Actinomycetes</taxon>
        <taxon>Streptosporangiales</taxon>
        <taxon>Streptosporangiaceae</taxon>
        <taxon>Thermocatellispora</taxon>
    </lineage>
</organism>
<dbReference type="InterPro" id="IPR050109">
    <property type="entry name" value="HTH-type_TetR-like_transc_reg"/>
</dbReference>
<dbReference type="PANTHER" id="PTHR30055:SF187">
    <property type="entry name" value="TRANSCRIPTIONAL REGULATORY PROTEIN"/>
    <property type="match status" value="1"/>
</dbReference>
<reference evidence="4 5" key="1">
    <citation type="submission" date="2020-08" db="EMBL/GenBank/DDBJ databases">
        <title>Genomic Encyclopedia of Type Strains, Phase IV (KMG-IV): sequencing the most valuable type-strain genomes for metagenomic binning, comparative biology and taxonomic classification.</title>
        <authorList>
            <person name="Goeker M."/>
        </authorList>
    </citation>
    <scope>NUCLEOTIDE SEQUENCE [LARGE SCALE GENOMIC DNA]</scope>
    <source>
        <strain evidence="4 5">DSM 45615</strain>
    </source>
</reference>
<dbReference type="GO" id="GO:0003700">
    <property type="term" value="F:DNA-binding transcription factor activity"/>
    <property type="evidence" value="ECO:0007669"/>
    <property type="project" value="TreeGrafter"/>
</dbReference>
<dbReference type="EMBL" id="JACHGN010000003">
    <property type="protein sequence ID" value="MBB5131956.1"/>
    <property type="molecule type" value="Genomic_DNA"/>
</dbReference>
<dbReference type="SUPFAM" id="SSF48498">
    <property type="entry name" value="Tetracyclin repressor-like, C-terminal domain"/>
    <property type="match status" value="1"/>
</dbReference>
<dbReference type="RefSeq" id="WP_185048761.1">
    <property type="nucleotide sequence ID" value="NZ_BAABIX010000028.1"/>
</dbReference>
<dbReference type="InterPro" id="IPR001647">
    <property type="entry name" value="HTH_TetR"/>
</dbReference>
<evidence type="ECO:0000313" key="5">
    <source>
        <dbReference type="Proteomes" id="UP000578449"/>
    </source>
</evidence>
<dbReference type="SUPFAM" id="SSF46689">
    <property type="entry name" value="Homeodomain-like"/>
    <property type="match status" value="1"/>
</dbReference>
<evidence type="ECO:0000313" key="4">
    <source>
        <dbReference type="EMBL" id="MBB5131956.1"/>
    </source>
</evidence>
<evidence type="ECO:0000256" key="1">
    <source>
        <dbReference type="ARBA" id="ARBA00023125"/>
    </source>
</evidence>
<name>A0A840P0G9_9ACTN</name>
<keyword evidence="1 2" id="KW-0238">DNA-binding</keyword>
<feature type="domain" description="HTH tetR-type" evidence="3">
    <location>
        <begin position="3"/>
        <end position="63"/>
    </location>
</feature>
<dbReference type="PRINTS" id="PR00455">
    <property type="entry name" value="HTHTETR"/>
</dbReference>
<evidence type="ECO:0000259" key="3">
    <source>
        <dbReference type="PROSITE" id="PS50977"/>
    </source>
</evidence>
<sequence length="190" mass="19924">MGADRRQAILDAALEIVGGAGFDALTIVRLSEVSGASNGSIYHHFGSRGGVIAALYRDSFARLVRAMLPALDARPAADVVPDLAGRYLDWVAAEPTRARFVYGAPAAGLVALGEGMAGDKAEIMAPIAAWFGERARAGEVRAMPVWALDAVVMGPVHECARRYLLAPDAFDLAAARPLVTAAAWSIVRPG</sequence>
<evidence type="ECO:0000256" key="2">
    <source>
        <dbReference type="PROSITE-ProRule" id="PRU00335"/>
    </source>
</evidence>
<dbReference type="Gene3D" id="1.10.357.10">
    <property type="entry name" value="Tetracycline Repressor, domain 2"/>
    <property type="match status" value="1"/>
</dbReference>
<dbReference type="PANTHER" id="PTHR30055">
    <property type="entry name" value="HTH-TYPE TRANSCRIPTIONAL REGULATOR RUTR"/>
    <property type="match status" value="1"/>
</dbReference>
<dbReference type="Pfam" id="PF00440">
    <property type="entry name" value="TetR_N"/>
    <property type="match status" value="1"/>
</dbReference>
<protein>
    <submittedName>
        <fullName evidence="4">AcrR family transcriptional regulator</fullName>
    </submittedName>
</protein>
<dbReference type="PROSITE" id="PS50977">
    <property type="entry name" value="HTH_TETR_2"/>
    <property type="match status" value="1"/>
</dbReference>
<proteinExistence type="predicted"/>
<dbReference type="InterPro" id="IPR036271">
    <property type="entry name" value="Tet_transcr_reg_TetR-rel_C_sf"/>
</dbReference>
<dbReference type="GO" id="GO:0000976">
    <property type="term" value="F:transcription cis-regulatory region binding"/>
    <property type="evidence" value="ECO:0007669"/>
    <property type="project" value="TreeGrafter"/>
</dbReference>
<accession>A0A840P0G9</accession>
<dbReference type="InterPro" id="IPR009057">
    <property type="entry name" value="Homeodomain-like_sf"/>
</dbReference>
<dbReference type="Proteomes" id="UP000578449">
    <property type="component" value="Unassembled WGS sequence"/>
</dbReference>
<comment type="caution">
    <text evidence="4">The sequence shown here is derived from an EMBL/GenBank/DDBJ whole genome shotgun (WGS) entry which is preliminary data.</text>
</comment>
<keyword evidence="5" id="KW-1185">Reference proteome</keyword>
<feature type="DNA-binding region" description="H-T-H motif" evidence="2">
    <location>
        <begin position="26"/>
        <end position="45"/>
    </location>
</feature>